<dbReference type="RefSeq" id="WP_187467292.1">
    <property type="nucleotide sequence ID" value="NZ_JACSIT010000120.1"/>
</dbReference>
<dbReference type="GO" id="GO:0051607">
    <property type="term" value="P:defense response to virus"/>
    <property type="evidence" value="ECO:0007669"/>
    <property type="project" value="UniProtKB-KW"/>
</dbReference>
<dbReference type="InterPro" id="IPR052216">
    <property type="entry name" value="CRISPR_Csm3_endoribonuclease"/>
</dbReference>
<evidence type="ECO:0000313" key="3">
    <source>
        <dbReference type="EMBL" id="MBC6995246.1"/>
    </source>
</evidence>
<dbReference type="Pfam" id="PF03787">
    <property type="entry name" value="RAMPs"/>
    <property type="match status" value="2"/>
</dbReference>
<dbReference type="PANTHER" id="PTHR35579">
    <property type="entry name" value="CRISPR SYSTEM CMS ENDORIBONUCLEASE CSM3"/>
    <property type="match status" value="1"/>
</dbReference>
<evidence type="ECO:0000313" key="4">
    <source>
        <dbReference type="Proteomes" id="UP000650081"/>
    </source>
</evidence>
<evidence type="ECO:0000256" key="1">
    <source>
        <dbReference type="ARBA" id="ARBA00023118"/>
    </source>
</evidence>
<dbReference type="InterPro" id="IPR005537">
    <property type="entry name" value="RAMP_III_fam"/>
</dbReference>
<dbReference type="PANTHER" id="PTHR35579:SF6">
    <property type="entry name" value="DUF324 DOMAIN-CONTAINING PROTEIN"/>
    <property type="match status" value="1"/>
</dbReference>
<feature type="domain" description="CRISPR type III-associated protein" evidence="2">
    <location>
        <begin position="12"/>
        <end position="195"/>
    </location>
</feature>
<proteinExistence type="predicted"/>
<reference evidence="3" key="1">
    <citation type="submission" date="2020-08" db="EMBL/GenBank/DDBJ databases">
        <title>Lewinella bacteria from marine environments.</title>
        <authorList>
            <person name="Zhong Y."/>
        </authorList>
    </citation>
    <scope>NUCLEOTIDE SEQUENCE</scope>
    <source>
        <strain evidence="3">KCTC 42187</strain>
    </source>
</reference>
<comment type="caution">
    <text evidence="3">The sequence shown here is derived from an EMBL/GenBank/DDBJ whole genome shotgun (WGS) entry which is preliminary data.</text>
</comment>
<name>A0A923T966_9BACT</name>
<sequence length="550" mass="60463">MTNSKIYLARLTVEAASPLGIGSGRRGITTDRLVARDAYGLPYLPGTALAGCLRNSLSGQLEDKVLNEVFGFQDNDEGIGSRLIISSGHLIGPDGKVVGEDNGLPTYENDYLKSLTEGSLPQRDHVRINSRGVADAKGHGKFDEQLVPRGVRFVFELCLHGTDDDADVWKQLVQEFCQPIFRIGGGTRKGFGKLSVKAIKQCILDLRNAEQLSAYLQLTSALDAPLPSAFTTSIAPADARQDDKWLTYELRLTARDYFQFGRGIGGISESASAVKDGWVSKLAKREPVVTWENGKPSLLSGDKACYLLPATSLKGALSHRTAFHYNQLRKNYVEDQKIKETSGPDYDSIVEDLMPVHSTLPKTPEEIKREIERLMEFQSTINEIDVDKSATFRKFTEEIDNAQTDEARPNVGENNDAVRALFGFAVERQKDENGKDKSAQRGRVLIDDVFLDSDEVQVKTFSHVMIDRFTGGAKAGALFNEDVARTKEKIVFTIQVEKTAFDGDNGDLIKNAFEEALLDLSRGQLPLGGGIAKGHGVFSGELITPETQQV</sequence>
<gene>
    <name evidence="3" type="ORF">H9S92_13790</name>
</gene>
<feature type="domain" description="CRISPR type III-associated protein" evidence="2">
    <location>
        <begin position="307"/>
        <end position="539"/>
    </location>
</feature>
<keyword evidence="4" id="KW-1185">Reference proteome</keyword>
<dbReference type="CDD" id="cd09726">
    <property type="entry name" value="RAMP_I_III"/>
    <property type="match status" value="2"/>
</dbReference>
<dbReference type="EMBL" id="JACSIT010000120">
    <property type="protein sequence ID" value="MBC6995246.1"/>
    <property type="molecule type" value="Genomic_DNA"/>
</dbReference>
<keyword evidence="1" id="KW-0051">Antiviral defense</keyword>
<accession>A0A923T966</accession>
<organism evidence="3 4">
    <name type="scientific">Neolewinella lacunae</name>
    <dbReference type="NCBI Taxonomy" id="1517758"/>
    <lineage>
        <taxon>Bacteria</taxon>
        <taxon>Pseudomonadati</taxon>
        <taxon>Bacteroidota</taxon>
        <taxon>Saprospiria</taxon>
        <taxon>Saprospirales</taxon>
        <taxon>Lewinellaceae</taxon>
        <taxon>Neolewinella</taxon>
    </lineage>
</organism>
<protein>
    <recommendedName>
        <fullName evidence="2">CRISPR type III-associated protein domain-containing protein</fullName>
    </recommendedName>
</protein>
<evidence type="ECO:0000259" key="2">
    <source>
        <dbReference type="Pfam" id="PF03787"/>
    </source>
</evidence>
<dbReference type="AlphaFoldDB" id="A0A923T966"/>
<dbReference type="Proteomes" id="UP000650081">
    <property type="component" value="Unassembled WGS sequence"/>
</dbReference>